<proteinExistence type="predicted"/>
<accession>A0A8S4R630</accession>
<name>A0A8S4R630_9NEOP</name>
<dbReference type="AlphaFoldDB" id="A0A8S4R630"/>
<evidence type="ECO:0000256" key="2">
    <source>
        <dbReference type="SAM" id="MobiDB-lite"/>
    </source>
</evidence>
<feature type="region of interest" description="Disordered" evidence="2">
    <location>
        <begin position="1"/>
        <end position="21"/>
    </location>
</feature>
<dbReference type="EMBL" id="CAKXAJ010024885">
    <property type="protein sequence ID" value="CAH2232301.1"/>
    <property type="molecule type" value="Genomic_DNA"/>
</dbReference>
<sequence length="231" mass="27112">MSNVNRSLSESNISEVGSDNSPVRCITRRNKRIREEDLPAEFNSFKEELRQLMTSFISTQQMQLQEIRADLKEIQQTNYNIDQSISLLMSHDEEFRKKIEMLETQAKIDRDNIVILENKIEDLQRVSRKTCVELKNVPKKSQESSEDLIKMVLCLSETINVKLESRDIKDIFRLPRTARPFDKDRRAKVQAEGLHAPRYLRHVQYQEYSATLLAQLTGGPYWRRVAQDCKH</sequence>
<reference evidence="3" key="1">
    <citation type="submission" date="2022-03" db="EMBL/GenBank/DDBJ databases">
        <authorList>
            <person name="Lindestad O."/>
        </authorList>
    </citation>
    <scope>NUCLEOTIDE SEQUENCE</scope>
</reference>
<gene>
    <name evidence="3" type="primary">jg21683</name>
    <name evidence="3" type="ORF">PAEG_LOCUS10575</name>
</gene>
<feature type="coiled-coil region" evidence="1">
    <location>
        <begin position="57"/>
        <end position="126"/>
    </location>
</feature>
<protein>
    <submittedName>
        <fullName evidence="3">Jg21683 protein</fullName>
    </submittedName>
</protein>
<evidence type="ECO:0000313" key="4">
    <source>
        <dbReference type="Proteomes" id="UP000838756"/>
    </source>
</evidence>
<evidence type="ECO:0000313" key="3">
    <source>
        <dbReference type="EMBL" id="CAH2232301.1"/>
    </source>
</evidence>
<evidence type="ECO:0000256" key="1">
    <source>
        <dbReference type="SAM" id="Coils"/>
    </source>
</evidence>
<dbReference type="Proteomes" id="UP000838756">
    <property type="component" value="Unassembled WGS sequence"/>
</dbReference>
<keyword evidence="4" id="KW-1185">Reference proteome</keyword>
<organism evidence="3 4">
    <name type="scientific">Pararge aegeria aegeria</name>
    <dbReference type="NCBI Taxonomy" id="348720"/>
    <lineage>
        <taxon>Eukaryota</taxon>
        <taxon>Metazoa</taxon>
        <taxon>Ecdysozoa</taxon>
        <taxon>Arthropoda</taxon>
        <taxon>Hexapoda</taxon>
        <taxon>Insecta</taxon>
        <taxon>Pterygota</taxon>
        <taxon>Neoptera</taxon>
        <taxon>Endopterygota</taxon>
        <taxon>Lepidoptera</taxon>
        <taxon>Glossata</taxon>
        <taxon>Ditrysia</taxon>
        <taxon>Papilionoidea</taxon>
        <taxon>Nymphalidae</taxon>
        <taxon>Satyrinae</taxon>
        <taxon>Satyrini</taxon>
        <taxon>Parargina</taxon>
        <taxon>Pararge</taxon>
    </lineage>
</organism>
<dbReference type="OrthoDB" id="7436381at2759"/>
<comment type="caution">
    <text evidence="3">The sequence shown here is derived from an EMBL/GenBank/DDBJ whole genome shotgun (WGS) entry which is preliminary data.</text>
</comment>
<keyword evidence="1" id="KW-0175">Coiled coil</keyword>